<dbReference type="Proteomes" id="UP000539350">
    <property type="component" value="Unassembled WGS sequence"/>
</dbReference>
<dbReference type="InterPro" id="IPR041602">
    <property type="entry name" value="Quercetinase_C"/>
</dbReference>
<accession>A0A7W2TX39</accession>
<dbReference type="InterPro" id="IPR003829">
    <property type="entry name" value="Pirin_N_dom"/>
</dbReference>
<dbReference type="CDD" id="cd02910">
    <property type="entry name" value="cupin_Yhhw_N"/>
    <property type="match status" value="1"/>
</dbReference>
<dbReference type="InterPro" id="IPR011051">
    <property type="entry name" value="RmlC_Cupin_sf"/>
</dbReference>
<dbReference type="PIRSF" id="PIRSF006232">
    <property type="entry name" value="Pirin"/>
    <property type="match status" value="1"/>
</dbReference>
<dbReference type="Pfam" id="PF17954">
    <property type="entry name" value="Pirin_C_2"/>
    <property type="match status" value="1"/>
</dbReference>
<reference evidence="6 7" key="1">
    <citation type="submission" date="2020-07" db="EMBL/GenBank/DDBJ databases">
        <title>Halieaceae bacterium, F7430, whole genome shotgun sequencing project.</title>
        <authorList>
            <person name="Jiang S."/>
            <person name="Liu Z.W."/>
            <person name="Du Z.J."/>
        </authorList>
    </citation>
    <scope>NUCLEOTIDE SEQUENCE [LARGE SCALE GENOMIC DNA]</scope>
    <source>
        <strain evidence="6 7">F7430</strain>
    </source>
</reference>
<evidence type="ECO:0000259" key="5">
    <source>
        <dbReference type="Pfam" id="PF17954"/>
    </source>
</evidence>
<evidence type="ECO:0000256" key="2">
    <source>
        <dbReference type="PIRSR" id="PIRSR006232-1"/>
    </source>
</evidence>
<dbReference type="Gene3D" id="2.60.120.10">
    <property type="entry name" value="Jelly Rolls"/>
    <property type="match status" value="2"/>
</dbReference>
<feature type="binding site" evidence="2">
    <location>
        <position position="59"/>
    </location>
    <ligand>
        <name>Fe cation</name>
        <dbReference type="ChEBI" id="CHEBI:24875"/>
    </ligand>
</feature>
<feature type="domain" description="Pirin N-terminal" evidence="4">
    <location>
        <begin position="14"/>
        <end position="119"/>
    </location>
</feature>
<proteinExistence type="inferred from homology"/>
<organism evidence="6 7">
    <name type="scientific">Sediminihaliea albiluteola</name>
    <dbReference type="NCBI Taxonomy" id="2758564"/>
    <lineage>
        <taxon>Bacteria</taxon>
        <taxon>Pseudomonadati</taxon>
        <taxon>Pseudomonadota</taxon>
        <taxon>Gammaproteobacteria</taxon>
        <taxon>Cellvibrionales</taxon>
        <taxon>Halieaceae</taxon>
        <taxon>Sediminihaliea</taxon>
    </lineage>
</organism>
<feature type="binding site" evidence="2">
    <location>
        <position position="103"/>
    </location>
    <ligand>
        <name>Fe cation</name>
        <dbReference type="ChEBI" id="CHEBI:24875"/>
    </ligand>
</feature>
<comment type="cofactor">
    <cofactor evidence="2">
        <name>Fe cation</name>
        <dbReference type="ChEBI" id="CHEBI:24875"/>
    </cofactor>
    <text evidence="2">Binds 1 Fe cation per subunit.</text>
</comment>
<feature type="binding site" evidence="2">
    <location>
        <position position="101"/>
    </location>
    <ligand>
        <name>Fe cation</name>
        <dbReference type="ChEBI" id="CHEBI:24875"/>
    </ligand>
</feature>
<evidence type="ECO:0000256" key="3">
    <source>
        <dbReference type="RuleBase" id="RU003457"/>
    </source>
</evidence>
<sequence length="232" mass="25873">MYYLRYGNERGRADFGWLKSKHSFSFGNYFDPKHMGFSALRVINDDTVQGGAGFDTHGHRDMEIISYVLEGSIEHKDSMGQQYIVPAGDIQRMSAGTGVTHSEFNHSQNKPLRFLQIWIQPNKKGVAPSYEQKSVEQRGPLTPLVTADGREGSLSMHQDASLYRLQLKQGDEFQLDTQQRPGYLHVIEGQLEANGHPLAAGDALGAYQESLNISAQTDLTALWFDLPAIKAS</sequence>
<protein>
    <submittedName>
        <fullName evidence="6">Pirin family protein</fullName>
    </submittedName>
</protein>
<dbReference type="AlphaFoldDB" id="A0A7W2TX39"/>
<name>A0A7W2TX39_9GAMM</name>
<gene>
    <name evidence="6" type="ORF">H2508_09945</name>
</gene>
<evidence type="ECO:0000313" key="7">
    <source>
        <dbReference type="Proteomes" id="UP000539350"/>
    </source>
</evidence>
<dbReference type="PANTHER" id="PTHR43212">
    <property type="entry name" value="QUERCETIN 2,3-DIOXYGENASE"/>
    <property type="match status" value="1"/>
</dbReference>
<evidence type="ECO:0000259" key="4">
    <source>
        <dbReference type="Pfam" id="PF02678"/>
    </source>
</evidence>
<keyword evidence="2" id="KW-0479">Metal-binding</keyword>
<feature type="domain" description="Quercetin 2,3-dioxygenase C-terminal cupin" evidence="5">
    <location>
        <begin position="145"/>
        <end position="226"/>
    </location>
</feature>
<comment type="similarity">
    <text evidence="1 3">Belongs to the pirin family.</text>
</comment>
<dbReference type="RefSeq" id="WP_182172626.1">
    <property type="nucleotide sequence ID" value="NZ_JACFXU010000014.1"/>
</dbReference>
<evidence type="ECO:0000256" key="1">
    <source>
        <dbReference type="ARBA" id="ARBA00008416"/>
    </source>
</evidence>
<dbReference type="GO" id="GO:0046872">
    <property type="term" value="F:metal ion binding"/>
    <property type="evidence" value="ECO:0007669"/>
    <property type="project" value="UniProtKB-KW"/>
</dbReference>
<dbReference type="EMBL" id="JACFXU010000014">
    <property type="protein sequence ID" value="MBA6413429.1"/>
    <property type="molecule type" value="Genomic_DNA"/>
</dbReference>
<keyword evidence="7" id="KW-1185">Reference proteome</keyword>
<feature type="binding site" evidence="2">
    <location>
        <position position="57"/>
    </location>
    <ligand>
        <name>Fe cation</name>
        <dbReference type="ChEBI" id="CHEBI:24875"/>
    </ligand>
</feature>
<dbReference type="SUPFAM" id="SSF51182">
    <property type="entry name" value="RmlC-like cupins"/>
    <property type="match status" value="1"/>
</dbReference>
<dbReference type="Pfam" id="PF02678">
    <property type="entry name" value="Pirin"/>
    <property type="match status" value="1"/>
</dbReference>
<dbReference type="InterPro" id="IPR014710">
    <property type="entry name" value="RmlC-like_jellyroll"/>
</dbReference>
<evidence type="ECO:0000313" key="6">
    <source>
        <dbReference type="EMBL" id="MBA6413429.1"/>
    </source>
</evidence>
<keyword evidence="2" id="KW-0408">Iron</keyword>
<dbReference type="InterPro" id="IPR012093">
    <property type="entry name" value="Pirin"/>
</dbReference>
<comment type="caution">
    <text evidence="6">The sequence shown here is derived from an EMBL/GenBank/DDBJ whole genome shotgun (WGS) entry which is preliminary data.</text>
</comment>
<dbReference type="PANTHER" id="PTHR43212:SF3">
    <property type="entry name" value="QUERCETIN 2,3-DIOXYGENASE"/>
    <property type="match status" value="1"/>
</dbReference>